<keyword evidence="10" id="KW-1133">Transmembrane helix</keyword>
<organism evidence="11">
    <name type="scientific">Talaromyces stipitatus</name>
    <dbReference type="NCBI Taxonomy" id="28564"/>
    <lineage>
        <taxon>Eukaryota</taxon>
        <taxon>Fungi</taxon>
        <taxon>Dikarya</taxon>
        <taxon>Ascomycota</taxon>
        <taxon>Pezizomycotina</taxon>
        <taxon>Eurotiomycetes</taxon>
        <taxon>Eurotiomycetidae</taxon>
        <taxon>Eurotiales</taxon>
        <taxon>Trichocomaceae</taxon>
        <taxon>Talaromyces</taxon>
        <taxon>Talaromyces sect. Talaromyces</taxon>
    </lineage>
</organism>
<dbReference type="GO" id="GO:0020037">
    <property type="term" value="F:heme binding"/>
    <property type="evidence" value="ECO:0007669"/>
    <property type="project" value="InterPro"/>
</dbReference>
<dbReference type="VEuPathDB" id="FungiDB:TSTA_083260"/>
<evidence type="ECO:0000256" key="2">
    <source>
        <dbReference type="ARBA" id="ARBA00010617"/>
    </source>
</evidence>
<feature type="transmembrane region" description="Helical" evidence="10">
    <location>
        <begin position="31"/>
        <end position="57"/>
    </location>
</feature>
<dbReference type="GO" id="GO:0016705">
    <property type="term" value="F:oxidoreductase activity, acting on paired donors, with incorporation or reduction of molecular oxygen"/>
    <property type="evidence" value="ECO:0007669"/>
    <property type="project" value="InterPro"/>
</dbReference>
<evidence type="ECO:0000256" key="4">
    <source>
        <dbReference type="ARBA" id="ARBA00022723"/>
    </source>
</evidence>
<dbReference type="Pfam" id="PF00067">
    <property type="entry name" value="p450"/>
    <property type="match status" value="1"/>
</dbReference>
<dbReference type="PRINTS" id="PR00463">
    <property type="entry name" value="EP450I"/>
</dbReference>
<dbReference type="Gene3D" id="1.10.630.10">
    <property type="entry name" value="Cytochrome P450"/>
    <property type="match status" value="1"/>
</dbReference>
<dbReference type="InterPro" id="IPR017972">
    <property type="entry name" value="Cyt_P450_CS"/>
</dbReference>
<proteinExistence type="inferred from homology"/>
<reference evidence="11" key="1">
    <citation type="journal article" date="2018" name="J. Am. Chem. Soc.">
        <title>Biosynthesis of Heptacyclic Duclauxins Requires Extensive Redox Modifications of the Phenalenone Aromatic Polyketide.</title>
        <authorList>
            <person name="Gao S.S."/>
            <person name="Zhang T."/>
            <person name="Garcia-Borras M."/>
            <person name="Hung Y.S."/>
            <person name="Billingsley J.M."/>
            <person name="Houk K.N."/>
            <person name="Hu Y."/>
            <person name="Tang Y."/>
        </authorList>
    </citation>
    <scope>NUCLEOTIDE SEQUENCE</scope>
</reference>
<keyword evidence="10" id="KW-0812">Transmembrane</keyword>
<evidence type="ECO:0000256" key="9">
    <source>
        <dbReference type="RuleBase" id="RU000461"/>
    </source>
</evidence>
<evidence type="ECO:0000256" key="1">
    <source>
        <dbReference type="ARBA" id="ARBA00001971"/>
    </source>
</evidence>
<comment type="similarity">
    <text evidence="2 9">Belongs to the cytochrome P450 family.</text>
</comment>
<dbReference type="PANTHER" id="PTHR24305:SF210">
    <property type="entry name" value="CYTOCHROME P450 MONOOXYGENASE ASQL-RELATED"/>
    <property type="match status" value="1"/>
</dbReference>
<evidence type="ECO:0000256" key="7">
    <source>
        <dbReference type="ARBA" id="ARBA00023033"/>
    </source>
</evidence>
<dbReference type="EMBL" id="MH388776">
    <property type="protein sequence ID" value="AWS21676.1"/>
    <property type="molecule type" value="Genomic_DNA"/>
</dbReference>
<feature type="binding site" description="axial binding residue" evidence="8">
    <location>
        <position position="450"/>
    </location>
    <ligand>
        <name>heme</name>
        <dbReference type="ChEBI" id="CHEBI:30413"/>
    </ligand>
    <ligandPart>
        <name>Fe</name>
        <dbReference type="ChEBI" id="CHEBI:18248"/>
    </ligandPart>
</feature>
<evidence type="ECO:0000313" key="11">
    <source>
        <dbReference type="EMBL" id="AWS21676.1"/>
    </source>
</evidence>
<dbReference type="CDD" id="cd11058">
    <property type="entry name" value="CYP60B-like"/>
    <property type="match status" value="1"/>
</dbReference>
<reference evidence="11" key="2">
    <citation type="submission" date="2018-05" db="EMBL/GenBank/DDBJ databases">
        <authorList>
            <person name="Lanie J.A."/>
            <person name="Ng W.-L."/>
            <person name="Kazmierczak K.M."/>
            <person name="Andrzejewski T.M."/>
            <person name="Davidsen T.M."/>
            <person name="Wayne K.J."/>
            <person name="Tettelin H."/>
            <person name="Glass J.I."/>
            <person name="Rusch D."/>
            <person name="Podicherti R."/>
            <person name="Tsui H.-C.T."/>
            <person name="Winkler M.E."/>
        </authorList>
    </citation>
    <scope>NUCLEOTIDE SEQUENCE</scope>
</reference>
<evidence type="ECO:0000256" key="3">
    <source>
        <dbReference type="ARBA" id="ARBA00022617"/>
    </source>
</evidence>
<dbReference type="InterPro" id="IPR002401">
    <property type="entry name" value="Cyt_P450_E_grp-I"/>
</dbReference>
<evidence type="ECO:0000256" key="6">
    <source>
        <dbReference type="ARBA" id="ARBA00023004"/>
    </source>
</evidence>
<dbReference type="AlphaFoldDB" id="A0A2U9K741"/>
<comment type="cofactor">
    <cofactor evidence="1 8">
        <name>heme</name>
        <dbReference type="ChEBI" id="CHEBI:30413"/>
    </cofactor>
</comment>
<dbReference type="PANTHER" id="PTHR24305">
    <property type="entry name" value="CYTOCHROME P450"/>
    <property type="match status" value="1"/>
</dbReference>
<keyword evidence="4 8" id="KW-0479">Metal-binding</keyword>
<evidence type="ECO:0000256" key="8">
    <source>
        <dbReference type="PIRSR" id="PIRSR602401-1"/>
    </source>
</evidence>
<dbReference type="GO" id="GO:0005506">
    <property type="term" value="F:iron ion binding"/>
    <property type="evidence" value="ECO:0007669"/>
    <property type="project" value="InterPro"/>
</dbReference>
<dbReference type="SUPFAM" id="SSF48264">
    <property type="entry name" value="Cytochrome P450"/>
    <property type="match status" value="1"/>
</dbReference>
<gene>
    <name evidence="11" type="primary">duxD</name>
</gene>
<keyword evidence="6 8" id="KW-0408">Iron</keyword>
<dbReference type="InterPro" id="IPR036396">
    <property type="entry name" value="Cyt_P450_sf"/>
</dbReference>
<sequence length="510" mass="58976">MNSEVCEEVTSFFGNIMENAIFEKDVTSRKLISVVLVTLFTGPSSWVLLCILYNVFLHPLRKYPGPKSWHATRLPWCWYQYHGCLNRKLLELHQQYGKTVRVAPNELSFISEAAWKTIYGSRSNEMMKDPVFSLHTPTGVQNILTADRPTHTRQRRLLSHAFSEKALREQEAIIQRYVKRLMEQLALRSAYDLIRDLSFGEQFGCLENGEYDPFVQSIKDISKELTMIQMFKYYELLGLRRFFMPKAIAGTRAQNMQRVIQTVDRRVKSKTNRKDFLHYILAAMETDKGMSRAEMDVNTFSLSIAGSESSATLLCGFVFYTLTHPTVYQKLVTEVREAFQSEDQIVMANVHHLTYLNAVLQECLRVYPPVAVTLPRVVPEGGEVIDGGYVPAGTTVGVNHFACYHDQRNFYRPNEFLPERWMPGAEDETSLFSHDQRNCLQPFSLGPRNCLGKNLAWAEIRLITVHLIYLFDMELDRSVGDRWTERQKVFGFWDKPPLLVHLMPKHKTTM</sequence>
<evidence type="ECO:0000256" key="10">
    <source>
        <dbReference type="SAM" id="Phobius"/>
    </source>
</evidence>
<protein>
    <submittedName>
        <fullName evidence="11">P450 decarboxylase</fullName>
    </submittedName>
</protein>
<accession>A0A2U9K741</accession>
<dbReference type="PRINTS" id="PR00385">
    <property type="entry name" value="P450"/>
</dbReference>
<keyword evidence="3 8" id="KW-0349">Heme</keyword>
<keyword evidence="10" id="KW-0472">Membrane</keyword>
<dbReference type="GO" id="GO:0004497">
    <property type="term" value="F:monooxygenase activity"/>
    <property type="evidence" value="ECO:0007669"/>
    <property type="project" value="UniProtKB-KW"/>
</dbReference>
<name>A0A2U9K741_9EURO</name>
<dbReference type="PROSITE" id="PS00086">
    <property type="entry name" value="CYTOCHROME_P450"/>
    <property type="match status" value="1"/>
</dbReference>
<dbReference type="InterPro" id="IPR001128">
    <property type="entry name" value="Cyt_P450"/>
</dbReference>
<evidence type="ECO:0000256" key="5">
    <source>
        <dbReference type="ARBA" id="ARBA00023002"/>
    </source>
</evidence>
<keyword evidence="5 9" id="KW-0560">Oxidoreductase</keyword>
<dbReference type="InterPro" id="IPR050121">
    <property type="entry name" value="Cytochrome_P450_monoxygenase"/>
</dbReference>
<keyword evidence="7 9" id="KW-0503">Monooxygenase</keyword>